<feature type="compositionally biased region" description="Polar residues" evidence="1">
    <location>
        <begin position="179"/>
        <end position="192"/>
    </location>
</feature>
<feature type="compositionally biased region" description="Low complexity" evidence="1">
    <location>
        <begin position="274"/>
        <end position="288"/>
    </location>
</feature>
<protein>
    <submittedName>
        <fullName evidence="2">Uncharacterized protein</fullName>
    </submittedName>
</protein>
<feature type="region of interest" description="Disordered" evidence="1">
    <location>
        <begin position="246"/>
        <end position="360"/>
    </location>
</feature>
<organism evidence="2 3">
    <name type="scientific">Aspergillus granulosus</name>
    <dbReference type="NCBI Taxonomy" id="176169"/>
    <lineage>
        <taxon>Eukaryota</taxon>
        <taxon>Fungi</taxon>
        <taxon>Dikarya</taxon>
        <taxon>Ascomycota</taxon>
        <taxon>Pezizomycotina</taxon>
        <taxon>Eurotiomycetes</taxon>
        <taxon>Eurotiomycetidae</taxon>
        <taxon>Eurotiales</taxon>
        <taxon>Aspergillaceae</taxon>
        <taxon>Aspergillus</taxon>
        <taxon>Aspergillus subgen. Nidulantes</taxon>
    </lineage>
</organism>
<gene>
    <name evidence="2" type="ORF">BJX63DRAFT_294253</name>
</gene>
<evidence type="ECO:0000256" key="1">
    <source>
        <dbReference type="SAM" id="MobiDB-lite"/>
    </source>
</evidence>
<keyword evidence="3" id="KW-1185">Reference proteome</keyword>
<dbReference type="EMBL" id="JBFXLT010000063">
    <property type="protein sequence ID" value="KAL2811035.1"/>
    <property type="molecule type" value="Genomic_DNA"/>
</dbReference>
<feature type="compositionally biased region" description="Polar residues" evidence="1">
    <location>
        <begin position="322"/>
        <end position="339"/>
    </location>
</feature>
<feature type="compositionally biased region" description="Pro residues" evidence="1">
    <location>
        <begin position="289"/>
        <end position="302"/>
    </location>
</feature>
<evidence type="ECO:0000313" key="3">
    <source>
        <dbReference type="Proteomes" id="UP001610334"/>
    </source>
</evidence>
<sequence length="477" mass="52069">MQRAVEQAGSVFTGWVSSCLSFLDSSGEDDTAGHPQTMKQKGAEREMQICHAQPHLVPPMKLTVYDDLPSPGPPRASSFPTWVMEEGRNFASRASSRASVSLRRKSTAPVRIGAPTDFRRVTTLPDFSSGFRPLELSFENPANRLPELPLFNDYGLEQQQAPLTRPPKALSFMTEFSYQTRPRTHRPTSSFNLPRKPVGSGSRRSSLATLELLMERQVPVTHPLIPHFSTRTSAASVATGLATFTSLPTWPEPAVDKPSLSKADPLRESDDAITPCSSRTPRTTTPPDKTLPPIPSNNPSPPGRFSSEPPATPDTQLFEPSLNPSSFRSSRVTQWLLQTSSPSKLPSTSPPNPRKPSFSDKISMRIRSRTLSGSTLAASINGFSAPGAFKAPATAATPPLSHTTTAATITTARTSTLDSRFEKDSEMPHAYPLPKQPQLSNLSEMHSRAGPTILEAQHSYSYYNHDHHRHSAIGVAF</sequence>
<dbReference type="Proteomes" id="UP001610334">
    <property type="component" value="Unassembled WGS sequence"/>
</dbReference>
<proteinExistence type="predicted"/>
<accession>A0ABR4H6S7</accession>
<name>A0ABR4H6S7_9EURO</name>
<feature type="region of interest" description="Disordered" evidence="1">
    <location>
        <begin position="179"/>
        <end position="204"/>
    </location>
</feature>
<comment type="caution">
    <text evidence="2">The sequence shown here is derived from an EMBL/GenBank/DDBJ whole genome shotgun (WGS) entry which is preliminary data.</text>
</comment>
<evidence type="ECO:0000313" key="2">
    <source>
        <dbReference type="EMBL" id="KAL2811035.1"/>
    </source>
</evidence>
<dbReference type="PROSITE" id="PS51257">
    <property type="entry name" value="PROKAR_LIPOPROTEIN"/>
    <property type="match status" value="1"/>
</dbReference>
<reference evidence="2 3" key="1">
    <citation type="submission" date="2024-07" db="EMBL/GenBank/DDBJ databases">
        <title>Section-level genome sequencing and comparative genomics of Aspergillus sections Usti and Cavernicolus.</title>
        <authorList>
            <consortium name="Lawrence Berkeley National Laboratory"/>
            <person name="Nybo J.L."/>
            <person name="Vesth T.C."/>
            <person name="Theobald S."/>
            <person name="Frisvad J.C."/>
            <person name="Larsen T.O."/>
            <person name="Kjaerboelling I."/>
            <person name="Rothschild-Mancinelli K."/>
            <person name="Lyhne E.K."/>
            <person name="Kogle M.E."/>
            <person name="Barry K."/>
            <person name="Clum A."/>
            <person name="Na H."/>
            <person name="Ledsgaard L."/>
            <person name="Lin J."/>
            <person name="Lipzen A."/>
            <person name="Kuo A."/>
            <person name="Riley R."/>
            <person name="Mondo S."/>
            <person name="Labutti K."/>
            <person name="Haridas S."/>
            <person name="Pangalinan J."/>
            <person name="Salamov A.A."/>
            <person name="Simmons B.A."/>
            <person name="Magnuson J.K."/>
            <person name="Chen J."/>
            <person name="Drula E."/>
            <person name="Henrissat B."/>
            <person name="Wiebenga A."/>
            <person name="Lubbers R.J."/>
            <person name="Gomes A.C."/>
            <person name="Makela M.R."/>
            <person name="Stajich J."/>
            <person name="Grigoriev I.V."/>
            <person name="Mortensen U.H."/>
            <person name="De Vries R.P."/>
            <person name="Baker S.E."/>
            <person name="Andersen M.R."/>
        </authorList>
    </citation>
    <scope>NUCLEOTIDE SEQUENCE [LARGE SCALE GENOMIC DNA]</scope>
    <source>
        <strain evidence="2 3">CBS 588.65</strain>
    </source>
</reference>